<dbReference type="Proteomes" id="UP000886885">
    <property type="component" value="Chromosome 8D"/>
</dbReference>
<keyword evidence="9 14" id="KW-1133">Transmembrane helix</keyword>
<evidence type="ECO:0000256" key="8">
    <source>
        <dbReference type="ARBA" id="ARBA00022949"/>
    </source>
</evidence>
<evidence type="ECO:0000256" key="1">
    <source>
        <dbReference type="ARBA" id="ARBA00004251"/>
    </source>
</evidence>
<keyword evidence="7" id="KW-0677">Repeat</keyword>
<comment type="subcellular location">
    <subcellularLocation>
        <location evidence="12">Cell junction</location>
        <location evidence="12">Plasmodesma</location>
    </subcellularLocation>
    <subcellularLocation>
        <location evidence="1">Cell membrane</location>
        <topology evidence="1">Single-pass type I membrane protein</topology>
    </subcellularLocation>
</comment>
<name>A0A8X7Z7I9_POPTO</name>
<dbReference type="GO" id="GO:0046739">
    <property type="term" value="P:transport of virus in multicellular host"/>
    <property type="evidence" value="ECO:0007669"/>
    <property type="project" value="UniProtKB-ARBA"/>
</dbReference>
<protein>
    <recommendedName>
        <fullName evidence="16">Gnk2-homologous domain-containing protein</fullName>
    </recommendedName>
</protein>
<dbReference type="Pfam" id="PF01657">
    <property type="entry name" value="Stress-antifung"/>
    <property type="match status" value="2"/>
</dbReference>
<dbReference type="FunFam" id="3.30.430.20:FF:000008">
    <property type="entry name" value="cysteine-rich repeat secretory protein 3"/>
    <property type="match status" value="1"/>
</dbReference>
<dbReference type="InterPro" id="IPR002902">
    <property type="entry name" value="GNK2"/>
</dbReference>
<evidence type="ECO:0000256" key="5">
    <source>
        <dbReference type="ARBA" id="ARBA00022692"/>
    </source>
</evidence>
<evidence type="ECO:0000256" key="10">
    <source>
        <dbReference type="ARBA" id="ARBA00023136"/>
    </source>
</evidence>
<dbReference type="CDD" id="cd23509">
    <property type="entry name" value="Gnk2-like"/>
    <property type="match status" value="2"/>
</dbReference>
<keyword evidence="10 14" id="KW-0472">Membrane</keyword>
<comment type="similarity">
    <text evidence="13">Belongs to the cysteine-rich repeat secretory protein family. Plasmodesmata-located proteins (PDLD) subfamily.</text>
</comment>
<dbReference type="EMBL" id="JAAWWB010000016">
    <property type="protein sequence ID" value="KAG6764594.1"/>
    <property type="molecule type" value="Genomic_DNA"/>
</dbReference>
<dbReference type="PANTHER" id="PTHR32080:SF24">
    <property type="entry name" value="PLASMODESMATA-LOCATED PROTEIN 2"/>
    <property type="match status" value="1"/>
</dbReference>
<keyword evidence="4" id="KW-0945">Host-virus interaction</keyword>
<evidence type="ECO:0000256" key="2">
    <source>
        <dbReference type="ARBA" id="ARBA00022448"/>
    </source>
</evidence>
<feature type="signal peptide" evidence="15">
    <location>
        <begin position="1"/>
        <end position="24"/>
    </location>
</feature>
<sequence length="415" mass="45105">MGFPSKPFSCFFFLCLLSVNLSQSALDYSTLVYKGCAKQAFQDPNGVYSQAISALFGSLVSQSTKTKFFKTTTGTGQTTITGLFQCRGDLSNTDCYNCVSKLPVLTDKLCGKTIAARIQLYGCYILYEVAGFTQISGMEMLYKTCGATNAAGSGFEERRDTAFSVMQNGVVSSHGFYATNYQSMYVLGQCEGDVGDSDCGECVKTAVQRAQVECGNSISGQIYLHKCFISYSYYPNGVPRRSSSSSSSSNSFSSGTGQNTGKTVAVIVGGAAGVGFLVICLLFARGLLKKHDDVFLLFSSLSRPGLAMILPRRCRRFDVEPRLRTPYHRIEEDHLSNCQSNHQYSVGTQTAEVLINGLSPDQSGGNPTWTRCCRVVTVPIMFFIMHVTGKEAYVIAVNVLSAKERGGEEEDCCEC</sequence>
<keyword evidence="5 14" id="KW-0812">Transmembrane</keyword>
<evidence type="ECO:0000256" key="6">
    <source>
        <dbReference type="ARBA" id="ARBA00022729"/>
    </source>
</evidence>
<evidence type="ECO:0000256" key="14">
    <source>
        <dbReference type="SAM" id="Phobius"/>
    </source>
</evidence>
<dbReference type="GO" id="GO:0010497">
    <property type="term" value="P:plasmodesmata-mediated intercellular transport"/>
    <property type="evidence" value="ECO:0007669"/>
    <property type="project" value="TreeGrafter"/>
</dbReference>
<evidence type="ECO:0000256" key="11">
    <source>
        <dbReference type="ARBA" id="ARBA00023157"/>
    </source>
</evidence>
<dbReference type="AlphaFoldDB" id="A0A8X7Z7I9"/>
<evidence type="ECO:0000256" key="12">
    <source>
        <dbReference type="ARBA" id="ARBA00024184"/>
    </source>
</evidence>
<keyword evidence="8" id="KW-0965">Cell junction</keyword>
<keyword evidence="11" id="KW-1015">Disulfide bond</keyword>
<comment type="caution">
    <text evidence="17">The sequence shown here is derived from an EMBL/GenBank/DDBJ whole genome shotgun (WGS) entry which is preliminary data.</text>
</comment>
<dbReference type="InterPro" id="IPR051378">
    <property type="entry name" value="Cell2Cell_Antifungal"/>
</dbReference>
<evidence type="ECO:0000256" key="4">
    <source>
        <dbReference type="ARBA" id="ARBA00022581"/>
    </source>
</evidence>
<feature type="domain" description="Gnk2-homologous" evidence="16">
    <location>
        <begin position="29"/>
        <end position="132"/>
    </location>
</feature>
<organism evidence="17 18">
    <name type="scientific">Populus tomentosa</name>
    <name type="common">Chinese white poplar</name>
    <dbReference type="NCBI Taxonomy" id="118781"/>
    <lineage>
        <taxon>Eukaryota</taxon>
        <taxon>Viridiplantae</taxon>
        <taxon>Streptophyta</taxon>
        <taxon>Embryophyta</taxon>
        <taxon>Tracheophyta</taxon>
        <taxon>Spermatophyta</taxon>
        <taxon>Magnoliopsida</taxon>
        <taxon>eudicotyledons</taxon>
        <taxon>Gunneridae</taxon>
        <taxon>Pentapetalae</taxon>
        <taxon>rosids</taxon>
        <taxon>fabids</taxon>
        <taxon>Malpighiales</taxon>
        <taxon>Salicaceae</taxon>
        <taxon>Saliceae</taxon>
        <taxon>Populus</taxon>
    </lineage>
</organism>
<dbReference type="OrthoDB" id="1926347at2759"/>
<feature type="transmembrane region" description="Helical" evidence="14">
    <location>
        <begin position="264"/>
        <end position="284"/>
    </location>
</feature>
<keyword evidence="2" id="KW-0813">Transport</keyword>
<evidence type="ECO:0000256" key="13">
    <source>
        <dbReference type="ARBA" id="ARBA00038393"/>
    </source>
</evidence>
<evidence type="ECO:0000256" key="9">
    <source>
        <dbReference type="ARBA" id="ARBA00022989"/>
    </source>
</evidence>
<proteinExistence type="inferred from homology"/>
<gene>
    <name evidence="17" type="ORF">POTOM_032070</name>
</gene>
<dbReference type="FunFam" id="3.30.430.20:FF:000001">
    <property type="entry name" value="cysteine-rich repeat secretory protein 3"/>
    <property type="match status" value="1"/>
</dbReference>
<feature type="domain" description="Gnk2-homologous" evidence="16">
    <location>
        <begin position="137"/>
        <end position="236"/>
    </location>
</feature>
<evidence type="ECO:0000256" key="15">
    <source>
        <dbReference type="SAM" id="SignalP"/>
    </source>
</evidence>
<dbReference type="PANTHER" id="PTHR32080">
    <property type="entry name" value="ANTIFUNGAL PROTEIN GINKBILOBIN-2-LIKE"/>
    <property type="match status" value="1"/>
</dbReference>
<keyword evidence="3" id="KW-1003">Cell membrane</keyword>
<dbReference type="GO" id="GO:0009506">
    <property type="term" value="C:plasmodesma"/>
    <property type="evidence" value="ECO:0007669"/>
    <property type="project" value="UniProtKB-SubCell"/>
</dbReference>
<evidence type="ECO:0000313" key="17">
    <source>
        <dbReference type="EMBL" id="KAG6764594.1"/>
    </source>
</evidence>
<feature type="chain" id="PRO_5036466153" description="Gnk2-homologous domain-containing protein" evidence="15">
    <location>
        <begin position="25"/>
        <end position="415"/>
    </location>
</feature>
<reference evidence="17" key="1">
    <citation type="journal article" date="2020" name="bioRxiv">
        <title>Hybrid origin of Populus tomentosa Carr. identified through genome sequencing and phylogenomic analysis.</title>
        <authorList>
            <person name="An X."/>
            <person name="Gao K."/>
            <person name="Chen Z."/>
            <person name="Li J."/>
            <person name="Yang X."/>
            <person name="Yang X."/>
            <person name="Zhou J."/>
            <person name="Guo T."/>
            <person name="Zhao T."/>
            <person name="Huang S."/>
            <person name="Miao D."/>
            <person name="Khan W.U."/>
            <person name="Rao P."/>
            <person name="Ye M."/>
            <person name="Lei B."/>
            <person name="Liao W."/>
            <person name="Wang J."/>
            <person name="Ji L."/>
            <person name="Li Y."/>
            <person name="Guo B."/>
            <person name="Mustafa N.S."/>
            <person name="Li S."/>
            <person name="Yun Q."/>
            <person name="Keller S.R."/>
            <person name="Mao J."/>
            <person name="Zhang R."/>
            <person name="Strauss S.H."/>
        </authorList>
    </citation>
    <scope>NUCLEOTIDE SEQUENCE</scope>
    <source>
        <strain evidence="17">GM15</strain>
        <tissue evidence="17">Leaf</tissue>
    </source>
</reference>
<dbReference type="GO" id="GO:0005886">
    <property type="term" value="C:plasma membrane"/>
    <property type="evidence" value="ECO:0007669"/>
    <property type="project" value="UniProtKB-SubCell"/>
</dbReference>
<evidence type="ECO:0000259" key="16">
    <source>
        <dbReference type="PROSITE" id="PS51473"/>
    </source>
</evidence>
<evidence type="ECO:0000256" key="7">
    <source>
        <dbReference type="ARBA" id="ARBA00022737"/>
    </source>
</evidence>
<keyword evidence="18" id="KW-1185">Reference proteome</keyword>
<dbReference type="PROSITE" id="PS51473">
    <property type="entry name" value="GNK2"/>
    <property type="match status" value="2"/>
</dbReference>
<keyword evidence="6 15" id="KW-0732">Signal</keyword>
<evidence type="ECO:0000256" key="3">
    <source>
        <dbReference type="ARBA" id="ARBA00022475"/>
    </source>
</evidence>
<evidence type="ECO:0000313" key="18">
    <source>
        <dbReference type="Proteomes" id="UP000886885"/>
    </source>
</evidence>
<accession>A0A8X7Z7I9</accession>